<accession>A0A2A5T0B4</accession>
<protein>
    <recommendedName>
        <fullName evidence="3">Mobile element protein</fullName>
    </recommendedName>
</protein>
<dbReference type="Proteomes" id="UP000219020">
    <property type="component" value="Unassembled WGS sequence"/>
</dbReference>
<dbReference type="EMBL" id="NBYY01000033">
    <property type="protein sequence ID" value="PCS21581.1"/>
    <property type="molecule type" value="Genomic_DNA"/>
</dbReference>
<gene>
    <name evidence="1" type="ORF">BTN49_2830</name>
</gene>
<evidence type="ECO:0008006" key="3">
    <source>
        <dbReference type="Google" id="ProtNLM"/>
    </source>
</evidence>
<evidence type="ECO:0000313" key="2">
    <source>
        <dbReference type="Proteomes" id="UP000219020"/>
    </source>
</evidence>
<proteinExistence type="predicted"/>
<reference evidence="2" key="1">
    <citation type="submission" date="2017-04" db="EMBL/GenBank/DDBJ databases">
        <title>Genome evolution of the luminous symbionts of deep sea anglerfish.</title>
        <authorList>
            <person name="Hendry T.A."/>
        </authorList>
    </citation>
    <scope>NUCLEOTIDE SEQUENCE [LARGE SCALE GENOMIC DNA]</scope>
</reference>
<organism evidence="1 2">
    <name type="scientific">Candidatus Enterovibrio escicola</name>
    <dbReference type="NCBI Taxonomy" id="1927127"/>
    <lineage>
        <taxon>Bacteria</taxon>
        <taxon>Pseudomonadati</taxon>
        <taxon>Pseudomonadota</taxon>
        <taxon>Gammaproteobacteria</taxon>
        <taxon>Vibrionales</taxon>
        <taxon>Vibrionaceae</taxon>
        <taxon>Enterovibrio</taxon>
    </lineage>
</organism>
<dbReference type="AlphaFoldDB" id="A0A2A5T0B4"/>
<evidence type="ECO:0000313" key="1">
    <source>
        <dbReference type="EMBL" id="PCS21581.1"/>
    </source>
</evidence>
<keyword evidence="2" id="KW-1185">Reference proteome</keyword>
<sequence length="39" mass="4486">MKVFIHEHPSTHTSPDVISGELALKLDVMLSENTLYRYI</sequence>
<comment type="caution">
    <text evidence="1">The sequence shown here is derived from an EMBL/GenBank/DDBJ whole genome shotgun (WGS) entry which is preliminary data.</text>
</comment>
<name>A0A2A5T0B4_9GAMM</name>